<evidence type="ECO:0000313" key="6">
    <source>
        <dbReference type="Proteomes" id="UP000244248"/>
    </source>
</evidence>
<keyword evidence="2" id="KW-0132">Cell division</keyword>
<keyword evidence="6" id="KW-1185">Reference proteome</keyword>
<comment type="similarity">
    <text evidence="2">Belongs to the CpoB family.</text>
</comment>
<dbReference type="GO" id="GO:0030288">
    <property type="term" value="C:outer membrane-bounded periplasmic space"/>
    <property type="evidence" value="ECO:0007669"/>
    <property type="project" value="UniProtKB-UniRule"/>
</dbReference>
<comment type="function">
    <text evidence="2">Mediates coordination of peptidoglycan synthesis and outer membrane constriction during cell division.</text>
</comment>
<keyword evidence="2" id="KW-0175">Coiled coil</keyword>
<organism evidence="5 6">
    <name type="scientific">Stenotrophobium rhamnosiphilum</name>
    <dbReference type="NCBI Taxonomy" id="2029166"/>
    <lineage>
        <taxon>Bacteria</taxon>
        <taxon>Pseudomonadati</taxon>
        <taxon>Pseudomonadota</taxon>
        <taxon>Gammaproteobacteria</taxon>
        <taxon>Nevskiales</taxon>
        <taxon>Nevskiaceae</taxon>
        <taxon>Stenotrophobium</taxon>
    </lineage>
</organism>
<feature type="domain" description="Outer membrane lipoprotein BamD-like" evidence="3">
    <location>
        <begin position="181"/>
        <end position="301"/>
    </location>
</feature>
<protein>
    <recommendedName>
        <fullName evidence="2">Cell division coordinator CpoB</fullName>
    </recommendedName>
</protein>
<dbReference type="PROSITE" id="PS51257">
    <property type="entry name" value="PROKAR_LIPOPROTEIN"/>
    <property type="match status" value="1"/>
</dbReference>
<dbReference type="Proteomes" id="UP000244248">
    <property type="component" value="Unassembled WGS sequence"/>
</dbReference>
<dbReference type="InterPro" id="IPR034706">
    <property type="entry name" value="CpoB"/>
</dbReference>
<keyword evidence="2" id="KW-0574">Periplasm</keyword>
<evidence type="ECO:0000256" key="1">
    <source>
        <dbReference type="ARBA" id="ARBA00022729"/>
    </source>
</evidence>
<dbReference type="GO" id="GO:0070206">
    <property type="term" value="P:protein trimerization"/>
    <property type="evidence" value="ECO:0007669"/>
    <property type="project" value="InterPro"/>
</dbReference>
<accession>A0A2T5MHA9</accession>
<dbReference type="GO" id="GO:0043093">
    <property type="term" value="P:FtsZ-dependent cytokinesis"/>
    <property type="evidence" value="ECO:0007669"/>
    <property type="project" value="UniProtKB-UniRule"/>
</dbReference>
<dbReference type="Pfam" id="PF13525">
    <property type="entry name" value="YfiO"/>
    <property type="match status" value="1"/>
</dbReference>
<comment type="caution">
    <text evidence="5">The sequence shown here is derived from an EMBL/GenBank/DDBJ whole genome shotgun (WGS) entry which is preliminary data.</text>
</comment>
<dbReference type="Gene3D" id="1.25.40.10">
    <property type="entry name" value="Tetratricopeptide repeat domain"/>
    <property type="match status" value="1"/>
</dbReference>
<dbReference type="AlphaFoldDB" id="A0A2T5MHA9"/>
<dbReference type="InterPro" id="IPR039565">
    <property type="entry name" value="BamD-like"/>
</dbReference>
<proteinExistence type="inferred from homology"/>
<evidence type="ECO:0000313" key="5">
    <source>
        <dbReference type="EMBL" id="PTU31947.1"/>
    </source>
</evidence>
<comment type="subcellular location">
    <subcellularLocation>
        <location evidence="2">Periplasm</location>
    </subcellularLocation>
</comment>
<dbReference type="InterPro" id="IPR032519">
    <property type="entry name" value="YbgF_tri"/>
</dbReference>
<keyword evidence="1 2" id="KW-0732">Signal</keyword>
<evidence type="ECO:0000259" key="4">
    <source>
        <dbReference type="Pfam" id="PF16331"/>
    </source>
</evidence>
<dbReference type="OrthoDB" id="9768142at2"/>
<dbReference type="InterPro" id="IPR014162">
    <property type="entry name" value="CpoB_C"/>
</dbReference>
<dbReference type="Gene3D" id="1.20.5.110">
    <property type="match status" value="1"/>
</dbReference>
<evidence type="ECO:0000256" key="2">
    <source>
        <dbReference type="HAMAP-Rule" id="MF_02066"/>
    </source>
</evidence>
<dbReference type="Pfam" id="PF16331">
    <property type="entry name" value="TolA_bind_tri"/>
    <property type="match status" value="1"/>
</dbReference>
<dbReference type="InterPro" id="IPR011990">
    <property type="entry name" value="TPR-like_helical_dom_sf"/>
</dbReference>
<dbReference type="HAMAP" id="MF_02066">
    <property type="entry name" value="CpoB"/>
    <property type="match status" value="1"/>
</dbReference>
<sequence>MTRSTLARYAFVLVGLSTLAGCATSRRVDGGGDVLSPEERRLQTVETRMAEMSRRLDGVNYAGLDQDNMKLRDDIRALRGEVERLRFDYDTQAKRGKDQYASTDARLQRLESANVAAAQAAQVAIAQGAAVAPVAAYPSTPAVSAPVAPAVSSAPVAAAPAVVGGPVVISNGGGGTPEEEGAYLATFELLKNGKYDDAIRGFRSMLDKWPNGRYSDNATYWMGEAFYVKRDYKSAQTSFQTVLDKFKTSPKAPDAMLKVGLSQVELKQVDQGKATLQKVIQTYPNANAANLAKQRLESLKSAN</sequence>
<dbReference type="EMBL" id="QANS01000002">
    <property type="protein sequence ID" value="PTU31947.1"/>
    <property type="molecule type" value="Genomic_DNA"/>
</dbReference>
<keyword evidence="2" id="KW-0131">Cell cycle</keyword>
<gene>
    <name evidence="5" type="primary">ygbF</name>
    <name evidence="2" type="synonym">cpoB</name>
    <name evidence="5" type="ORF">CJD38_04495</name>
</gene>
<dbReference type="RefSeq" id="WP_107939137.1">
    <property type="nucleotide sequence ID" value="NZ_QANS01000002.1"/>
</dbReference>
<name>A0A2T5MHA9_9GAMM</name>
<dbReference type="NCBIfam" id="TIGR02795">
    <property type="entry name" value="tol_pal_ybgF"/>
    <property type="match status" value="1"/>
</dbReference>
<feature type="domain" description="YbgF trimerisation" evidence="4">
    <location>
        <begin position="45"/>
        <end position="116"/>
    </location>
</feature>
<reference evidence="5 6" key="1">
    <citation type="submission" date="2018-04" db="EMBL/GenBank/DDBJ databases">
        <title>Novel species isolated from glacier.</title>
        <authorList>
            <person name="Liu Q."/>
            <person name="Xin Y.-H."/>
        </authorList>
    </citation>
    <scope>NUCLEOTIDE SEQUENCE [LARGE SCALE GENOMIC DNA]</scope>
    <source>
        <strain evidence="5 6">GT1R17</strain>
    </source>
</reference>
<feature type="coiled-coil region" evidence="2">
    <location>
        <begin position="61"/>
        <end position="88"/>
    </location>
</feature>
<evidence type="ECO:0000259" key="3">
    <source>
        <dbReference type="Pfam" id="PF13525"/>
    </source>
</evidence>
<dbReference type="SUPFAM" id="SSF48452">
    <property type="entry name" value="TPR-like"/>
    <property type="match status" value="1"/>
</dbReference>